<organism evidence="1">
    <name type="scientific">Brassica cretica</name>
    <name type="common">Mustard</name>
    <dbReference type="NCBI Taxonomy" id="69181"/>
    <lineage>
        <taxon>Eukaryota</taxon>
        <taxon>Viridiplantae</taxon>
        <taxon>Streptophyta</taxon>
        <taxon>Embryophyta</taxon>
        <taxon>Tracheophyta</taxon>
        <taxon>Spermatophyta</taxon>
        <taxon>Magnoliopsida</taxon>
        <taxon>eudicotyledons</taxon>
        <taxon>Gunneridae</taxon>
        <taxon>Pentapetalae</taxon>
        <taxon>rosids</taxon>
        <taxon>malvids</taxon>
        <taxon>Brassicales</taxon>
        <taxon>Brassicaceae</taxon>
        <taxon>Brassiceae</taxon>
        <taxon>Brassica</taxon>
    </lineage>
</organism>
<dbReference type="EMBL" id="QGKY02001925">
    <property type="protein sequence ID" value="KAF2547480.1"/>
    <property type="molecule type" value="Genomic_DNA"/>
</dbReference>
<evidence type="ECO:0000313" key="1">
    <source>
        <dbReference type="EMBL" id="KAF2547480.1"/>
    </source>
</evidence>
<dbReference type="AlphaFoldDB" id="A0A8S9GR39"/>
<gene>
    <name evidence="1" type="ORF">F2Q70_00019989</name>
</gene>
<name>A0A8S9GR39_BRACR</name>
<accession>A0A8S9GR39</accession>
<reference evidence="1" key="1">
    <citation type="submission" date="2019-12" db="EMBL/GenBank/DDBJ databases">
        <title>Genome sequencing and annotation of Brassica cretica.</title>
        <authorList>
            <person name="Studholme D.J."/>
            <person name="Sarris P.F."/>
        </authorList>
    </citation>
    <scope>NUCLEOTIDE SEQUENCE</scope>
    <source>
        <strain evidence="1">PFS-102/07</strain>
        <tissue evidence="1">Leaf</tissue>
    </source>
</reference>
<comment type="caution">
    <text evidence="1">The sequence shown here is derived from an EMBL/GenBank/DDBJ whole genome shotgun (WGS) entry which is preliminary data.</text>
</comment>
<protein>
    <submittedName>
        <fullName evidence="1">Uncharacterized protein</fullName>
    </submittedName>
</protein>
<proteinExistence type="predicted"/>
<sequence>MDVTTYKCKSDSANCQTHTQDFRGSVGRQRIQMAKIEKESHPHASQVLKTQSWSLQESKQLHTLCAKQHFLWAAKATEGKHRSELSLVLSQVEEERWGDEQN</sequence>